<accession>A0ABM7KR91</accession>
<dbReference type="EMBL" id="AP022606">
    <property type="protein sequence ID" value="BBZ13742.1"/>
    <property type="molecule type" value="Genomic_DNA"/>
</dbReference>
<dbReference type="Proteomes" id="UP000467379">
    <property type="component" value="Chromosome"/>
</dbReference>
<reference evidence="1 2" key="1">
    <citation type="journal article" date="2019" name="Emerg. Microbes Infect.">
        <title>Comprehensive subspecies identification of 175 nontuberculous mycobacteria species based on 7547 genomic profiles.</title>
        <authorList>
            <person name="Matsumoto Y."/>
            <person name="Kinjo T."/>
            <person name="Motooka D."/>
            <person name="Nabeya D."/>
            <person name="Jung N."/>
            <person name="Uechi K."/>
            <person name="Horii T."/>
            <person name="Iida T."/>
            <person name="Fujita J."/>
            <person name="Nakamura S."/>
        </authorList>
    </citation>
    <scope>NUCLEOTIDE SEQUENCE [LARGE SCALE GENOMIC DNA]</scope>
    <source>
        <strain evidence="1 2">JCM 12687</strain>
    </source>
</reference>
<sequence>MVDPTLRALPDDPCFAGEPIEAMVRLPSEAALTTWVAHRCHRTLAPLFARLHTVSFGALSVAAMWQIVGSTVVATATQLPQLTTLDEGSAMRRGQAVLDALVGFGLPVRGPAGRRPLAKLGQPCLC</sequence>
<name>A0ABM7KR91_9MYCO</name>
<evidence type="ECO:0000313" key="1">
    <source>
        <dbReference type="EMBL" id="BBZ13742.1"/>
    </source>
</evidence>
<gene>
    <name evidence="1" type="ORF">MBRA_39370</name>
</gene>
<organism evidence="1 2">
    <name type="scientific">Mycobacterium branderi</name>
    <dbReference type="NCBI Taxonomy" id="43348"/>
    <lineage>
        <taxon>Bacteria</taxon>
        <taxon>Bacillati</taxon>
        <taxon>Actinomycetota</taxon>
        <taxon>Actinomycetes</taxon>
        <taxon>Mycobacteriales</taxon>
        <taxon>Mycobacteriaceae</taxon>
        <taxon>Mycobacterium</taxon>
    </lineage>
</organism>
<proteinExistence type="predicted"/>
<keyword evidence="2" id="KW-1185">Reference proteome</keyword>
<protein>
    <recommendedName>
        <fullName evidence="3">TetR family transcriptional regulator</fullName>
    </recommendedName>
</protein>
<evidence type="ECO:0000313" key="2">
    <source>
        <dbReference type="Proteomes" id="UP000467379"/>
    </source>
</evidence>
<evidence type="ECO:0008006" key="3">
    <source>
        <dbReference type="Google" id="ProtNLM"/>
    </source>
</evidence>